<organism evidence="1 2">
    <name type="scientific">Slackia piriformis</name>
    <dbReference type="NCBI Taxonomy" id="626934"/>
    <lineage>
        <taxon>Bacteria</taxon>
        <taxon>Bacillati</taxon>
        <taxon>Actinomycetota</taxon>
        <taxon>Coriobacteriia</taxon>
        <taxon>Eggerthellales</taxon>
        <taxon>Eggerthellaceae</taxon>
        <taxon>Slackia</taxon>
    </lineage>
</organism>
<name>A0A943USF2_9ACTN</name>
<evidence type="ECO:0000313" key="1">
    <source>
        <dbReference type="EMBL" id="MBS6940387.1"/>
    </source>
</evidence>
<accession>A0A943USF2</accession>
<evidence type="ECO:0000313" key="2">
    <source>
        <dbReference type="Proteomes" id="UP000727506"/>
    </source>
</evidence>
<dbReference type="PIRSF" id="PIRSF033563">
    <property type="entry name" value="UCP033563"/>
    <property type="match status" value="1"/>
</dbReference>
<comment type="caution">
    <text evidence="1">The sequence shown here is derived from an EMBL/GenBank/DDBJ whole genome shotgun (WGS) entry which is preliminary data.</text>
</comment>
<dbReference type="AlphaFoldDB" id="A0A943USF2"/>
<gene>
    <name evidence="1" type="ORF">KH142_02695</name>
</gene>
<sequence length="424" mass="46797">MLIRPFKAVRPQADIADQVAALPYDVYDRAEAAAAVEGKPLSFLNIDRPETQFAPDADMYADEVYAKGRELLETRIADGTYVSDESPCFYLYELVMDGRSQVGIVACCAVDDYLGGTIKKHENTLEKKERDRIRHIDALDAQTGPIFLTYRDNASVDELVARARTHDPLYDFVAEDGIAHRVWAIAGTADVAALADAFSAVPAAYIADGHHRAASAVKVGLKRRGEHPDYTGEEEFNFFLSVLFPASQLAILPYNRVVRDLNGASVEEFLGELEERYEILHVQETPLEPIDKGAAALYMQGKWYGLGVRPEFENDHPVDGLDASLLQNLVLKPLLGIGDPRTSERIEFVGGIRGLQALERRVRVLDAARSADEIAERGPAAAFALYPTAIDELLAVADAGLLMPPKSTWFEPKLRSGLFIHRLS</sequence>
<dbReference type="PANTHER" id="PTHR36454:SF1">
    <property type="entry name" value="DUF1015 DOMAIN-CONTAINING PROTEIN"/>
    <property type="match status" value="1"/>
</dbReference>
<protein>
    <submittedName>
        <fullName evidence="1">DUF1015 domain-containing protein</fullName>
    </submittedName>
</protein>
<dbReference type="Proteomes" id="UP000727506">
    <property type="component" value="Unassembled WGS sequence"/>
</dbReference>
<dbReference type="InterPro" id="IPR008323">
    <property type="entry name" value="UCP033563"/>
</dbReference>
<dbReference type="PANTHER" id="PTHR36454">
    <property type="entry name" value="LMO2823 PROTEIN"/>
    <property type="match status" value="1"/>
</dbReference>
<proteinExistence type="predicted"/>
<dbReference type="EMBL" id="JAGZSV010000028">
    <property type="protein sequence ID" value="MBS6940387.1"/>
    <property type="molecule type" value="Genomic_DNA"/>
</dbReference>
<reference evidence="1" key="1">
    <citation type="submission" date="2021-02" db="EMBL/GenBank/DDBJ databases">
        <title>Infant gut strain persistence is associated with maternal origin, phylogeny, and functional potential including surface adhesion and iron acquisition.</title>
        <authorList>
            <person name="Lou Y.C."/>
        </authorList>
    </citation>
    <scope>NUCLEOTIDE SEQUENCE</scope>
    <source>
        <strain evidence="1">L2_039_000G1_dasL2_039_000G1_concoct_11</strain>
    </source>
</reference>
<dbReference type="Pfam" id="PF06245">
    <property type="entry name" value="DUF1015"/>
    <property type="match status" value="1"/>
</dbReference>